<evidence type="ECO:0000256" key="3">
    <source>
        <dbReference type="ARBA" id="ARBA00022454"/>
    </source>
</evidence>
<keyword evidence="8" id="KW-1185">Reference proteome</keyword>
<sequence length="537" mass="59833">MPHISSDSASPFSSTNGPTKQAGLKSTLGKTPRKQLAFKAAHQLPSPVRLVREIAQKFKGDLRFQSHAVLALQEAAEAYLVVHKTVHQIARTKQTARKSTLGKIPRKQLAFKAAHKSAPNIGGVKKRHRHRPGIVALREIRKYQKSAELLIRKLPFQRLVREIAQNFETDLRFQSHAVLALKEAAEAYLVGLFEDTNLCAIHAKWVTIMPQDIQLVSSLFFSVLTWVRLLRWTPACSVADGEASIVVLSPTTFQAQRIGFSKFTCFPLVSFFLEASIATVGSLCCSRWGLLAWDLSPATFPVTRESPELHFLLFPFQKWTSEGKEDFSFIARECCFMRNRAEKFPQLSVTNKGKRTLVIFPTSWNEKGWAKIFKALTKIVNLAFLAVDRGKQRVITELGMRASKSVSTQVYSRRNSFGNRRNRLQASNGCSSEGSVYTNWPPDALLVCDTSSPSTDEAKCVDPALYEAKICGQAASNTFVPLARDVVVSHQVHRDSLTAHKSAPSAGDSNLCAIHAKRVTITPKDIQLTQRMGCERN</sequence>
<dbReference type="GO" id="GO:0000786">
    <property type="term" value="C:nucleosome"/>
    <property type="evidence" value="ECO:0007669"/>
    <property type="project" value="InterPro"/>
</dbReference>
<feature type="domain" description="Core Histone H2A/H2B/H3" evidence="6">
    <location>
        <begin position="133"/>
        <end position="216"/>
    </location>
</feature>
<evidence type="ECO:0000256" key="1">
    <source>
        <dbReference type="ARBA" id="ARBA00004286"/>
    </source>
</evidence>
<reference evidence="7" key="1">
    <citation type="submission" date="2022-04" db="EMBL/GenBank/DDBJ databases">
        <title>Carnegiea gigantea Genome sequencing and assembly v2.</title>
        <authorList>
            <person name="Copetti D."/>
            <person name="Sanderson M.J."/>
            <person name="Burquez A."/>
            <person name="Wojciechowski M.F."/>
        </authorList>
    </citation>
    <scope>NUCLEOTIDE SEQUENCE</scope>
    <source>
        <strain evidence="7">SGP5-SGP5p</strain>
        <tissue evidence="7">Aerial part</tissue>
    </source>
</reference>
<dbReference type="GO" id="GO:0030527">
    <property type="term" value="F:structural constituent of chromatin"/>
    <property type="evidence" value="ECO:0007669"/>
    <property type="project" value="InterPro"/>
</dbReference>
<dbReference type="GO" id="GO:0003677">
    <property type="term" value="F:DNA binding"/>
    <property type="evidence" value="ECO:0007669"/>
    <property type="project" value="InterPro"/>
</dbReference>
<dbReference type="AlphaFoldDB" id="A0A9Q1JR53"/>
<comment type="subcellular location">
    <subcellularLocation>
        <location evidence="1">Chromosome</location>
    </subcellularLocation>
</comment>
<keyword evidence="3" id="KW-0158">Chromosome</keyword>
<accession>A0A9Q1JR53</accession>
<comment type="similarity">
    <text evidence="2">Belongs to the histone H3 family.</text>
</comment>
<dbReference type="InterPro" id="IPR007125">
    <property type="entry name" value="H2A/H2B/H3"/>
</dbReference>
<protein>
    <recommendedName>
        <fullName evidence="6">Core Histone H2A/H2B/H3 domain-containing protein</fullName>
    </recommendedName>
</protein>
<evidence type="ECO:0000259" key="6">
    <source>
        <dbReference type="Pfam" id="PF00125"/>
    </source>
</evidence>
<name>A0A9Q1JR53_9CARY</name>
<dbReference type="EMBL" id="JAKOGI010000886">
    <property type="protein sequence ID" value="KAJ8429533.1"/>
    <property type="molecule type" value="Genomic_DNA"/>
</dbReference>
<organism evidence="7 8">
    <name type="scientific">Carnegiea gigantea</name>
    <dbReference type="NCBI Taxonomy" id="171969"/>
    <lineage>
        <taxon>Eukaryota</taxon>
        <taxon>Viridiplantae</taxon>
        <taxon>Streptophyta</taxon>
        <taxon>Embryophyta</taxon>
        <taxon>Tracheophyta</taxon>
        <taxon>Spermatophyta</taxon>
        <taxon>Magnoliopsida</taxon>
        <taxon>eudicotyledons</taxon>
        <taxon>Gunneridae</taxon>
        <taxon>Pentapetalae</taxon>
        <taxon>Caryophyllales</taxon>
        <taxon>Cactineae</taxon>
        <taxon>Cactaceae</taxon>
        <taxon>Cactoideae</taxon>
        <taxon>Echinocereeae</taxon>
        <taxon>Carnegiea</taxon>
    </lineage>
</organism>
<dbReference type="Pfam" id="PF00125">
    <property type="entry name" value="Histone"/>
    <property type="match status" value="3"/>
</dbReference>
<evidence type="ECO:0000256" key="2">
    <source>
        <dbReference type="ARBA" id="ARBA00010343"/>
    </source>
</evidence>
<proteinExistence type="inferred from homology"/>
<dbReference type="OrthoDB" id="420022at2759"/>
<keyword evidence="4" id="KW-0007">Acetylation</keyword>
<dbReference type="PROSITE" id="PS00959">
    <property type="entry name" value="HISTONE_H3_2"/>
    <property type="match status" value="1"/>
</dbReference>
<dbReference type="PRINTS" id="PR00622">
    <property type="entry name" value="HISTONEH3"/>
</dbReference>
<feature type="region of interest" description="Disordered" evidence="5">
    <location>
        <begin position="1"/>
        <end position="28"/>
    </location>
</feature>
<comment type="caution">
    <text evidence="7">The sequence shown here is derived from an EMBL/GenBank/DDBJ whole genome shotgun (WGS) entry which is preliminary data.</text>
</comment>
<evidence type="ECO:0000256" key="4">
    <source>
        <dbReference type="ARBA" id="ARBA00022990"/>
    </source>
</evidence>
<evidence type="ECO:0000256" key="5">
    <source>
        <dbReference type="SAM" id="MobiDB-lite"/>
    </source>
</evidence>
<dbReference type="SUPFAM" id="SSF47113">
    <property type="entry name" value="Histone-fold"/>
    <property type="match status" value="3"/>
</dbReference>
<feature type="domain" description="Core Histone H2A/H2B/H3" evidence="6">
    <location>
        <begin position="49"/>
        <end position="81"/>
    </location>
</feature>
<gene>
    <name evidence="7" type="ORF">Cgig2_025719</name>
</gene>
<dbReference type="SMART" id="SM00428">
    <property type="entry name" value="H3"/>
    <property type="match status" value="3"/>
</dbReference>
<evidence type="ECO:0000313" key="7">
    <source>
        <dbReference type="EMBL" id="KAJ8429533.1"/>
    </source>
</evidence>
<dbReference type="InterPro" id="IPR000164">
    <property type="entry name" value="Histone_H3/CENP-A"/>
</dbReference>
<dbReference type="PANTHER" id="PTHR11426">
    <property type="entry name" value="HISTONE H3"/>
    <property type="match status" value="1"/>
</dbReference>
<feature type="domain" description="Core Histone H2A/H2B/H3" evidence="6">
    <location>
        <begin position="507"/>
        <end position="531"/>
    </location>
</feature>
<dbReference type="InterPro" id="IPR009072">
    <property type="entry name" value="Histone-fold"/>
</dbReference>
<dbReference type="GO" id="GO:0005654">
    <property type="term" value="C:nucleoplasm"/>
    <property type="evidence" value="ECO:0007669"/>
    <property type="project" value="UniProtKB-ARBA"/>
</dbReference>
<evidence type="ECO:0000313" key="8">
    <source>
        <dbReference type="Proteomes" id="UP001153076"/>
    </source>
</evidence>
<dbReference type="FunFam" id="1.10.20.10:FF:000001">
    <property type="entry name" value="Histone H3"/>
    <property type="match status" value="1"/>
</dbReference>
<dbReference type="Gene3D" id="1.10.20.10">
    <property type="entry name" value="Histone, subunit A"/>
    <property type="match status" value="3"/>
</dbReference>
<feature type="compositionally biased region" description="Polar residues" evidence="5">
    <location>
        <begin position="1"/>
        <end position="19"/>
    </location>
</feature>
<dbReference type="Proteomes" id="UP001153076">
    <property type="component" value="Unassembled WGS sequence"/>
</dbReference>
<dbReference type="CDD" id="cd22911">
    <property type="entry name" value="HFD_H3"/>
    <property type="match status" value="1"/>
</dbReference>
<dbReference type="GO" id="GO:0046982">
    <property type="term" value="F:protein heterodimerization activity"/>
    <property type="evidence" value="ECO:0007669"/>
    <property type="project" value="InterPro"/>
</dbReference>